<evidence type="ECO:0000259" key="1">
    <source>
        <dbReference type="PROSITE" id="PS50181"/>
    </source>
</evidence>
<feature type="domain" description="F-box" evidence="1">
    <location>
        <begin position="1"/>
        <end position="43"/>
    </location>
</feature>
<feature type="non-terminal residue" evidence="2">
    <location>
        <position position="194"/>
    </location>
</feature>
<dbReference type="CDD" id="cd09917">
    <property type="entry name" value="F-box_SF"/>
    <property type="match status" value="1"/>
</dbReference>
<reference evidence="2" key="1">
    <citation type="submission" date="2023-03" db="EMBL/GenBank/DDBJ databases">
        <title>Massive genome expansion in bonnet fungi (Mycena s.s.) driven by repeated elements and novel gene families across ecological guilds.</title>
        <authorList>
            <consortium name="Lawrence Berkeley National Laboratory"/>
            <person name="Harder C.B."/>
            <person name="Miyauchi S."/>
            <person name="Viragh M."/>
            <person name="Kuo A."/>
            <person name="Thoen E."/>
            <person name="Andreopoulos B."/>
            <person name="Lu D."/>
            <person name="Skrede I."/>
            <person name="Drula E."/>
            <person name="Henrissat B."/>
            <person name="Morin E."/>
            <person name="Kohler A."/>
            <person name="Barry K."/>
            <person name="LaButti K."/>
            <person name="Morin E."/>
            <person name="Salamov A."/>
            <person name="Lipzen A."/>
            <person name="Mereny Z."/>
            <person name="Hegedus B."/>
            <person name="Baldrian P."/>
            <person name="Stursova M."/>
            <person name="Weitz H."/>
            <person name="Taylor A."/>
            <person name="Grigoriev I.V."/>
            <person name="Nagy L.G."/>
            <person name="Martin F."/>
            <person name="Kauserud H."/>
        </authorList>
    </citation>
    <scope>NUCLEOTIDE SEQUENCE</scope>
    <source>
        <strain evidence="2">CBHHK002</strain>
    </source>
</reference>
<comment type="caution">
    <text evidence="2">The sequence shown here is derived from an EMBL/GenBank/DDBJ whole genome shotgun (WGS) entry which is preliminary data.</text>
</comment>
<dbReference type="PROSITE" id="PS50181">
    <property type="entry name" value="FBOX"/>
    <property type="match status" value="1"/>
</dbReference>
<dbReference type="EMBL" id="JARIHO010000012">
    <property type="protein sequence ID" value="KAJ7352318.1"/>
    <property type="molecule type" value="Genomic_DNA"/>
</dbReference>
<dbReference type="Proteomes" id="UP001218218">
    <property type="component" value="Unassembled WGS sequence"/>
</dbReference>
<proteinExistence type="predicted"/>
<name>A0AAD7EVI1_9AGAR</name>
<protein>
    <recommendedName>
        <fullName evidence="1">F-box domain-containing protein</fullName>
    </recommendedName>
</protein>
<gene>
    <name evidence="2" type="ORF">DFH08DRAFT_650440</name>
</gene>
<accession>A0AAD7EVI1</accession>
<dbReference type="InterPro" id="IPR001810">
    <property type="entry name" value="F-box_dom"/>
</dbReference>
<evidence type="ECO:0000313" key="3">
    <source>
        <dbReference type="Proteomes" id="UP001218218"/>
    </source>
</evidence>
<evidence type="ECO:0000313" key="2">
    <source>
        <dbReference type="EMBL" id="KAJ7352318.1"/>
    </source>
</evidence>
<sequence length="194" mass="21779">MTSIPFDVLLEILPLIDSSDLPAMARTNRYLSDFALDRMYGSISSKNMHAACQSVGSNPNLARRVKSLEINRHNHGHGTHLQTILPVFRDVLRVTSNLRTLKLDIDGKHSWVLKAALGVFKLRSFSCSAYTDQDLLDFLHDQTELEEIVFSHSYSFPEHGAPVPWKFPGLKKVDGPMSWIDMIVPGQPVSHVSI</sequence>
<keyword evidence="3" id="KW-1185">Reference proteome</keyword>
<dbReference type="AlphaFoldDB" id="A0AAD7EVI1"/>
<organism evidence="2 3">
    <name type="scientific">Mycena albidolilacea</name>
    <dbReference type="NCBI Taxonomy" id="1033008"/>
    <lineage>
        <taxon>Eukaryota</taxon>
        <taxon>Fungi</taxon>
        <taxon>Dikarya</taxon>
        <taxon>Basidiomycota</taxon>
        <taxon>Agaricomycotina</taxon>
        <taxon>Agaricomycetes</taxon>
        <taxon>Agaricomycetidae</taxon>
        <taxon>Agaricales</taxon>
        <taxon>Marasmiineae</taxon>
        <taxon>Mycenaceae</taxon>
        <taxon>Mycena</taxon>
    </lineage>
</organism>